<gene>
    <name evidence="2" type="ORF">HGB38_32360</name>
</gene>
<keyword evidence="1" id="KW-1133">Transmembrane helix</keyword>
<feature type="transmembrane region" description="Helical" evidence="1">
    <location>
        <begin position="21"/>
        <end position="39"/>
    </location>
</feature>
<comment type="caution">
    <text evidence="2">The sequence shown here is derived from an EMBL/GenBank/DDBJ whole genome shotgun (WGS) entry which is preliminary data.</text>
</comment>
<keyword evidence="1" id="KW-0472">Membrane</keyword>
<proteinExistence type="predicted"/>
<evidence type="ECO:0000313" key="2">
    <source>
        <dbReference type="EMBL" id="NKY30866.1"/>
    </source>
</evidence>
<feature type="transmembrane region" description="Helical" evidence="1">
    <location>
        <begin position="51"/>
        <end position="69"/>
    </location>
</feature>
<dbReference type="EMBL" id="JAAXOS010000022">
    <property type="protein sequence ID" value="NKY30866.1"/>
    <property type="molecule type" value="Genomic_DNA"/>
</dbReference>
<dbReference type="PANTHER" id="PTHR36974:SF1">
    <property type="entry name" value="DOXX FAMILY MEMBRANE PROTEIN"/>
    <property type="match status" value="1"/>
</dbReference>
<dbReference type="RefSeq" id="WP_062976012.1">
    <property type="nucleotide sequence ID" value="NZ_JAAXOS010000022.1"/>
</dbReference>
<protein>
    <recommendedName>
        <fullName evidence="4">Cytoplasmic membrane protein FsxA</fullName>
    </recommendedName>
</protein>
<feature type="transmembrane region" description="Helical" evidence="1">
    <location>
        <begin position="81"/>
        <end position="98"/>
    </location>
</feature>
<evidence type="ECO:0008006" key="4">
    <source>
        <dbReference type="Google" id="ProtNLM"/>
    </source>
</evidence>
<dbReference type="AlphaFoldDB" id="A0A7X6R6Y1"/>
<keyword evidence="3" id="KW-1185">Reference proteome</keyword>
<evidence type="ECO:0000313" key="3">
    <source>
        <dbReference type="Proteomes" id="UP000540698"/>
    </source>
</evidence>
<organism evidence="2 3">
    <name type="scientific">Nocardia gamkensis</name>
    <dbReference type="NCBI Taxonomy" id="352869"/>
    <lineage>
        <taxon>Bacteria</taxon>
        <taxon>Bacillati</taxon>
        <taxon>Actinomycetota</taxon>
        <taxon>Actinomycetes</taxon>
        <taxon>Mycobacteriales</taxon>
        <taxon>Nocardiaceae</taxon>
        <taxon>Nocardia</taxon>
    </lineage>
</organism>
<name>A0A7X6R6Y1_9NOCA</name>
<dbReference type="PANTHER" id="PTHR36974">
    <property type="entry name" value="MEMBRANE PROTEIN-RELATED"/>
    <property type="match status" value="1"/>
</dbReference>
<reference evidence="2 3" key="1">
    <citation type="submission" date="2020-04" db="EMBL/GenBank/DDBJ databases">
        <title>MicrobeNet Type strains.</title>
        <authorList>
            <person name="Nicholson A.C."/>
        </authorList>
    </citation>
    <scope>NUCLEOTIDE SEQUENCE [LARGE SCALE GENOMIC DNA]</scope>
    <source>
        <strain evidence="2 3">DSM 44956</strain>
    </source>
</reference>
<feature type="transmembrane region" description="Helical" evidence="1">
    <location>
        <begin position="110"/>
        <end position="129"/>
    </location>
</feature>
<dbReference type="Proteomes" id="UP000540698">
    <property type="component" value="Unassembled WGS sequence"/>
</dbReference>
<accession>A0A7X6R6Y1</accession>
<keyword evidence="1" id="KW-0812">Transmembrane</keyword>
<sequence length="139" mass="15192">MASVEHADASERAAASTARRLAALLFGVGILHFLAPQPFDSVIPAQLPGRPRLYTHGSGVAELVVAAALVTPRTRRWGGRWAAWLFLAVFPANIQMAVDWLRNDRIPAPVKAVALVRLPLQIPLVLAARKVQRADHVRR</sequence>
<evidence type="ECO:0000256" key="1">
    <source>
        <dbReference type="SAM" id="Phobius"/>
    </source>
</evidence>